<accession>A0A0D3JBC0</accession>
<dbReference type="GO" id="GO:0016579">
    <property type="term" value="P:protein deubiquitination"/>
    <property type="evidence" value="ECO:0007669"/>
    <property type="project" value="InterPro"/>
</dbReference>
<evidence type="ECO:0000256" key="4">
    <source>
        <dbReference type="ARBA" id="ARBA00022670"/>
    </source>
</evidence>
<evidence type="ECO:0000256" key="5">
    <source>
        <dbReference type="ARBA" id="ARBA00022786"/>
    </source>
</evidence>
<evidence type="ECO:0000256" key="6">
    <source>
        <dbReference type="ARBA" id="ARBA00022801"/>
    </source>
</evidence>
<evidence type="ECO:0000256" key="2">
    <source>
        <dbReference type="ARBA" id="ARBA00009085"/>
    </source>
</evidence>
<dbReference type="InterPro" id="IPR050164">
    <property type="entry name" value="Peptidase_C19"/>
</dbReference>
<dbReference type="GO" id="GO:0004843">
    <property type="term" value="F:cysteine-type deubiquitinase activity"/>
    <property type="evidence" value="ECO:0007669"/>
    <property type="project" value="UniProtKB-EC"/>
</dbReference>
<evidence type="ECO:0000256" key="3">
    <source>
        <dbReference type="ARBA" id="ARBA00012759"/>
    </source>
</evidence>
<proteinExistence type="inferred from homology"/>
<dbReference type="KEGG" id="ehx:EMIHUDRAFT_241818"/>
<dbReference type="SUPFAM" id="SSF54001">
    <property type="entry name" value="Cysteine proteinases"/>
    <property type="match status" value="1"/>
</dbReference>
<evidence type="ECO:0000256" key="8">
    <source>
        <dbReference type="SAM" id="MobiDB-lite"/>
    </source>
</evidence>
<dbReference type="Proteomes" id="UP000013827">
    <property type="component" value="Unassembled WGS sequence"/>
</dbReference>
<feature type="domain" description="USP" evidence="9">
    <location>
        <begin position="9"/>
        <end position="358"/>
    </location>
</feature>
<keyword evidence="6" id="KW-0378">Hydrolase</keyword>
<sequence>MVAQPEAGGGLANLGNTCFMNSVLQCLVHTQLLHRYLEKRQHSAKCRRRQGEFCLFCALEDLVQRTFAQGPRSPAFAPRAIANALPAIAKGFRLGRQEDAHEFLRYVLEKLTKEGSAVVEAARPPGVTGKYTALQSWFSGALRSQIQCCHCGHESNTQDPFLDLSLELRAVGGRVAPDLDGAMTQFCQEEFLDGANKYKCEACGKLRRARKQFLVERPPRHLSVHLKRFSFGEAGGGSGKISAHVAFPATWQLARYSAARTRLGVEQTPPLPYQLYAVVCHDGGSTHSGHYYCYVKLVREADVLRAPAYLLFYLLPQQHHEAAIAHWRDPRPAAASSARTYRARPRLPSAPRRPWAVR</sequence>
<dbReference type="GO" id="GO:0005829">
    <property type="term" value="C:cytosol"/>
    <property type="evidence" value="ECO:0007669"/>
    <property type="project" value="TreeGrafter"/>
</dbReference>
<dbReference type="Pfam" id="PF00443">
    <property type="entry name" value="UCH"/>
    <property type="match status" value="1"/>
</dbReference>
<organism evidence="10 11">
    <name type="scientific">Emiliania huxleyi (strain CCMP1516)</name>
    <dbReference type="NCBI Taxonomy" id="280463"/>
    <lineage>
        <taxon>Eukaryota</taxon>
        <taxon>Haptista</taxon>
        <taxon>Haptophyta</taxon>
        <taxon>Prymnesiophyceae</taxon>
        <taxon>Isochrysidales</taxon>
        <taxon>Noelaerhabdaceae</taxon>
        <taxon>Emiliania</taxon>
    </lineage>
</organism>
<dbReference type="eggNOG" id="KOG1865">
    <property type="taxonomic scope" value="Eukaryota"/>
</dbReference>
<evidence type="ECO:0000256" key="7">
    <source>
        <dbReference type="ARBA" id="ARBA00022807"/>
    </source>
</evidence>
<dbReference type="GeneID" id="17266335"/>
<dbReference type="InterPro" id="IPR028889">
    <property type="entry name" value="USP"/>
</dbReference>
<dbReference type="PROSITE" id="PS00973">
    <property type="entry name" value="USP_2"/>
    <property type="match status" value="1"/>
</dbReference>
<dbReference type="Gene3D" id="3.90.70.10">
    <property type="entry name" value="Cysteine proteinases"/>
    <property type="match status" value="1"/>
</dbReference>
<evidence type="ECO:0000256" key="1">
    <source>
        <dbReference type="ARBA" id="ARBA00000707"/>
    </source>
</evidence>
<dbReference type="STRING" id="2903.R1E1T4"/>
<dbReference type="PANTHER" id="PTHR24006:SF758">
    <property type="entry name" value="UBIQUITIN CARBOXYL-TERMINAL HYDROLASE 36"/>
    <property type="match status" value="1"/>
</dbReference>
<dbReference type="GO" id="GO:0005634">
    <property type="term" value="C:nucleus"/>
    <property type="evidence" value="ECO:0007669"/>
    <property type="project" value="TreeGrafter"/>
</dbReference>
<evidence type="ECO:0000259" key="9">
    <source>
        <dbReference type="PROSITE" id="PS50235"/>
    </source>
</evidence>
<dbReference type="PaxDb" id="2903-EOD20805"/>
<evidence type="ECO:0000313" key="10">
    <source>
        <dbReference type="EnsemblProtists" id="EOD20805"/>
    </source>
</evidence>
<dbReference type="RefSeq" id="XP_005773234.1">
    <property type="nucleotide sequence ID" value="XM_005773177.1"/>
</dbReference>
<dbReference type="EC" id="3.4.19.12" evidence="3"/>
<dbReference type="InterPro" id="IPR018200">
    <property type="entry name" value="USP_CS"/>
</dbReference>
<dbReference type="EnsemblProtists" id="EOD20805">
    <property type="protein sequence ID" value="EOD20805"/>
    <property type="gene ID" value="EMIHUDRAFT_241818"/>
</dbReference>
<comment type="similarity">
    <text evidence="2">Belongs to the peptidase C19 family.</text>
</comment>
<keyword evidence="11" id="KW-1185">Reference proteome</keyword>
<dbReference type="GO" id="GO:0006508">
    <property type="term" value="P:proteolysis"/>
    <property type="evidence" value="ECO:0007669"/>
    <property type="project" value="UniProtKB-KW"/>
</dbReference>
<dbReference type="FunFam" id="3.90.70.10:FF:000119">
    <property type="entry name" value="Ubiquitin specific peptidase 36"/>
    <property type="match status" value="1"/>
</dbReference>
<feature type="region of interest" description="Disordered" evidence="8">
    <location>
        <begin position="336"/>
        <end position="358"/>
    </location>
</feature>
<reference evidence="10" key="2">
    <citation type="submission" date="2024-10" db="UniProtKB">
        <authorList>
            <consortium name="EnsemblProtists"/>
        </authorList>
    </citation>
    <scope>IDENTIFICATION</scope>
</reference>
<reference evidence="11" key="1">
    <citation type="journal article" date="2013" name="Nature">
        <title>Pan genome of the phytoplankton Emiliania underpins its global distribution.</title>
        <authorList>
            <person name="Read B.A."/>
            <person name="Kegel J."/>
            <person name="Klute M.J."/>
            <person name="Kuo A."/>
            <person name="Lefebvre S.C."/>
            <person name="Maumus F."/>
            <person name="Mayer C."/>
            <person name="Miller J."/>
            <person name="Monier A."/>
            <person name="Salamov A."/>
            <person name="Young J."/>
            <person name="Aguilar M."/>
            <person name="Claverie J.M."/>
            <person name="Frickenhaus S."/>
            <person name="Gonzalez K."/>
            <person name="Herman E.K."/>
            <person name="Lin Y.C."/>
            <person name="Napier J."/>
            <person name="Ogata H."/>
            <person name="Sarno A.F."/>
            <person name="Shmutz J."/>
            <person name="Schroeder D."/>
            <person name="de Vargas C."/>
            <person name="Verret F."/>
            <person name="von Dassow P."/>
            <person name="Valentin K."/>
            <person name="Van de Peer Y."/>
            <person name="Wheeler G."/>
            <person name="Dacks J.B."/>
            <person name="Delwiche C.F."/>
            <person name="Dyhrman S.T."/>
            <person name="Glockner G."/>
            <person name="John U."/>
            <person name="Richards T."/>
            <person name="Worden A.Z."/>
            <person name="Zhang X."/>
            <person name="Grigoriev I.V."/>
            <person name="Allen A.E."/>
            <person name="Bidle K."/>
            <person name="Borodovsky M."/>
            <person name="Bowler C."/>
            <person name="Brownlee C."/>
            <person name="Cock J.M."/>
            <person name="Elias M."/>
            <person name="Gladyshev V.N."/>
            <person name="Groth M."/>
            <person name="Guda C."/>
            <person name="Hadaegh A."/>
            <person name="Iglesias-Rodriguez M.D."/>
            <person name="Jenkins J."/>
            <person name="Jones B.M."/>
            <person name="Lawson T."/>
            <person name="Leese F."/>
            <person name="Lindquist E."/>
            <person name="Lobanov A."/>
            <person name="Lomsadze A."/>
            <person name="Malik S.B."/>
            <person name="Marsh M.E."/>
            <person name="Mackinder L."/>
            <person name="Mock T."/>
            <person name="Mueller-Roeber B."/>
            <person name="Pagarete A."/>
            <person name="Parker M."/>
            <person name="Probert I."/>
            <person name="Quesneville H."/>
            <person name="Raines C."/>
            <person name="Rensing S.A."/>
            <person name="Riano-Pachon D.M."/>
            <person name="Richier S."/>
            <person name="Rokitta S."/>
            <person name="Shiraiwa Y."/>
            <person name="Soanes D.M."/>
            <person name="van der Giezen M."/>
            <person name="Wahlund T.M."/>
            <person name="Williams B."/>
            <person name="Wilson W."/>
            <person name="Wolfe G."/>
            <person name="Wurch L.L."/>
        </authorList>
    </citation>
    <scope>NUCLEOTIDE SEQUENCE</scope>
</reference>
<dbReference type="AlphaFoldDB" id="A0A0D3JBC0"/>
<keyword evidence="5" id="KW-0833">Ubl conjugation pathway</keyword>
<dbReference type="InterPro" id="IPR001394">
    <property type="entry name" value="Peptidase_C19_UCH"/>
</dbReference>
<name>A0A0D3JBC0_EMIH1</name>
<dbReference type="PROSITE" id="PS00972">
    <property type="entry name" value="USP_1"/>
    <property type="match status" value="1"/>
</dbReference>
<dbReference type="PANTHER" id="PTHR24006">
    <property type="entry name" value="UBIQUITIN CARBOXYL-TERMINAL HYDROLASE"/>
    <property type="match status" value="1"/>
</dbReference>
<evidence type="ECO:0000313" key="11">
    <source>
        <dbReference type="Proteomes" id="UP000013827"/>
    </source>
</evidence>
<dbReference type="HOGENOM" id="CLU_008279_10_0_1"/>
<comment type="catalytic activity">
    <reaction evidence="1">
        <text>Thiol-dependent hydrolysis of ester, thioester, amide, peptide and isopeptide bonds formed by the C-terminal Gly of ubiquitin (a 76-residue protein attached to proteins as an intracellular targeting signal).</text>
        <dbReference type="EC" id="3.4.19.12"/>
    </reaction>
</comment>
<protein>
    <recommendedName>
        <fullName evidence="3">ubiquitinyl hydrolase 1</fullName>
        <ecNumber evidence="3">3.4.19.12</ecNumber>
    </recommendedName>
</protein>
<keyword evidence="4" id="KW-0645">Protease</keyword>
<dbReference type="PROSITE" id="PS50235">
    <property type="entry name" value="USP_3"/>
    <property type="match status" value="1"/>
</dbReference>
<keyword evidence="7" id="KW-0788">Thiol protease</keyword>
<dbReference type="InterPro" id="IPR038765">
    <property type="entry name" value="Papain-like_cys_pep_sf"/>
</dbReference>